<dbReference type="OrthoDB" id="535509at2759"/>
<name>A0A7D9HSF6_PARCT</name>
<dbReference type="InterPro" id="IPR050122">
    <property type="entry name" value="RTK"/>
</dbReference>
<keyword evidence="2" id="KW-1185">Reference proteome</keyword>
<proteinExistence type="predicted"/>
<keyword evidence="1" id="KW-0808">Transferase</keyword>
<organism evidence="1 2">
    <name type="scientific">Paramuricea clavata</name>
    <name type="common">Red gorgonian</name>
    <name type="synonym">Violescent sea-whip</name>
    <dbReference type="NCBI Taxonomy" id="317549"/>
    <lineage>
        <taxon>Eukaryota</taxon>
        <taxon>Metazoa</taxon>
        <taxon>Cnidaria</taxon>
        <taxon>Anthozoa</taxon>
        <taxon>Octocorallia</taxon>
        <taxon>Malacalcyonacea</taxon>
        <taxon>Plexauridae</taxon>
        <taxon>Paramuricea</taxon>
    </lineage>
</organism>
<dbReference type="GO" id="GO:0043235">
    <property type="term" value="C:receptor complex"/>
    <property type="evidence" value="ECO:0007669"/>
    <property type="project" value="TreeGrafter"/>
</dbReference>
<comment type="caution">
    <text evidence="1">The sequence shown here is derived from an EMBL/GenBank/DDBJ whole genome shotgun (WGS) entry which is preliminary data.</text>
</comment>
<gene>
    <name evidence="1" type="ORF">PACLA_8A036531</name>
</gene>
<dbReference type="Proteomes" id="UP001152795">
    <property type="component" value="Unassembled WGS sequence"/>
</dbReference>
<dbReference type="EMBL" id="CACRXK020001208">
    <property type="protein sequence ID" value="CAB3987641.1"/>
    <property type="molecule type" value="Genomic_DNA"/>
</dbReference>
<dbReference type="GO" id="GO:0004714">
    <property type="term" value="F:transmembrane receptor protein tyrosine kinase activity"/>
    <property type="evidence" value="ECO:0007669"/>
    <property type="project" value="TreeGrafter"/>
</dbReference>
<accession>A0A7D9HSF6</accession>
<dbReference type="AlphaFoldDB" id="A0A7D9HSF6"/>
<dbReference type="SUPFAM" id="SSF56112">
    <property type="entry name" value="Protein kinase-like (PK-like)"/>
    <property type="match status" value="1"/>
</dbReference>
<dbReference type="PANTHER" id="PTHR24416">
    <property type="entry name" value="TYROSINE-PROTEIN KINASE RECEPTOR"/>
    <property type="match status" value="1"/>
</dbReference>
<evidence type="ECO:0000313" key="2">
    <source>
        <dbReference type="Proteomes" id="UP001152795"/>
    </source>
</evidence>
<dbReference type="PANTHER" id="PTHR24416:SF631">
    <property type="entry name" value="SERINE_THREONINE_TYROSINE KINASE 1"/>
    <property type="match status" value="1"/>
</dbReference>
<dbReference type="GO" id="GO:0007169">
    <property type="term" value="P:cell surface receptor protein tyrosine kinase signaling pathway"/>
    <property type="evidence" value="ECO:0007669"/>
    <property type="project" value="TreeGrafter"/>
</dbReference>
<evidence type="ECO:0000313" key="1">
    <source>
        <dbReference type="EMBL" id="CAB3987641.1"/>
    </source>
</evidence>
<dbReference type="InterPro" id="IPR001245">
    <property type="entry name" value="Ser-Thr/Tyr_kinase_cat_dom"/>
</dbReference>
<dbReference type="InterPro" id="IPR011009">
    <property type="entry name" value="Kinase-like_dom_sf"/>
</dbReference>
<reference evidence="1" key="1">
    <citation type="submission" date="2020-04" db="EMBL/GenBank/DDBJ databases">
        <authorList>
            <person name="Alioto T."/>
            <person name="Alioto T."/>
            <person name="Gomez Garrido J."/>
        </authorList>
    </citation>
    <scope>NUCLEOTIDE SEQUENCE</scope>
    <source>
        <strain evidence="1">A484AB</strain>
    </source>
</reference>
<dbReference type="Gene3D" id="1.10.510.10">
    <property type="entry name" value="Transferase(Phosphotransferase) domain 1"/>
    <property type="match status" value="1"/>
</dbReference>
<dbReference type="GO" id="GO:0005886">
    <property type="term" value="C:plasma membrane"/>
    <property type="evidence" value="ECO:0007669"/>
    <property type="project" value="TreeGrafter"/>
</dbReference>
<keyword evidence="1" id="KW-0418">Kinase</keyword>
<protein>
    <submittedName>
        <fullName evidence="1">Tyrosine- kinase HTK16-like</fullName>
    </submittedName>
</protein>
<dbReference type="Pfam" id="PF07714">
    <property type="entry name" value="PK_Tyr_Ser-Thr"/>
    <property type="match status" value="1"/>
</dbReference>
<sequence>MFSFGEQPYGEMSGAQVMEMVETQGKRLEKPDKCPEHTYQLMLRCWDLQSEKRPTFAELHQIFKTNPLYSDVEINA</sequence>